<keyword evidence="9" id="KW-1185">Reference proteome</keyword>
<evidence type="ECO:0000256" key="3">
    <source>
        <dbReference type="ARBA" id="ARBA00022692"/>
    </source>
</evidence>
<feature type="transmembrane region" description="Helical" evidence="6">
    <location>
        <begin position="12"/>
        <end position="34"/>
    </location>
</feature>
<accession>A0ABW0S2W0</accession>
<feature type="transmembrane region" description="Helical" evidence="6">
    <location>
        <begin position="151"/>
        <end position="169"/>
    </location>
</feature>
<comment type="similarity">
    <text evidence="2">Belongs to the EamA transporter family.</text>
</comment>
<proteinExistence type="inferred from homology"/>
<keyword evidence="3 6" id="KW-0812">Transmembrane</keyword>
<feature type="transmembrane region" description="Helical" evidence="6">
    <location>
        <begin position="74"/>
        <end position="92"/>
    </location>
</feature>
<dbReference type="InterPro" id="IPR050638">
    <property type="entry name" value="AA-Vitamin_Transporters"/>
</dbReference>
<dbReference type="InterPro" id="IPR037185">
    <property type="entry name" value="EmrE-like"/>
</dbReference>
<dbReference type="RefSeq" id="WP_379774002.1">
    <property type="nucleotide sequence ID" value="NZ_JBHSMZ010000016.1"/>
</dbReference>
<organism evidence="8 9">
    <name type="scientific">Massilia aerilata</name>
    <dbReference type="NCBI Taxonomy" id="453817"/>
    <lineage>
        <taxon>Bacteria</taxon>
        <taxon>Pseudomonadati</taxon>
        <taxon>Pseudomonadota</taxon>
        <taxon>Betaproteobacteria</taxon>
        <taxon>Burkholderiales</taxon>
        <taxon>Oxalobacteraceae</taxon>
        <taxon>Telluria group</taxon>
        <taxon>Massilia</taxon>
    </lineage>
</organism>
<feature type="transmembrane region" description="Helical" evidence="6">
    <location>
        <begin position="240"/>
        <end position="261"/>
    </location>
</feature>
<evidence type="ECO:0000313" key="8">
    <source>
        <dbReference type="EMBL" id="MFC5550824.1"/>
    </source>
</evidence>
<keyword evidence="4 6" id="KW-1133">Transmembrane helix</keyword>
<gene>
    <name evidence="8" type="ORF">ACFPO9_20090</name>
</gene>
<evidence type="ECO:0000259" key="7">
    <source>
        <dbReference type="Pfam" id="PF00892"/>
    </source>
</evidence>
<feature type="transmembrane region" description="Helical" evidence="6">
    <location>
        <begin position="40"/>
        <end position="62"/>
    </location>
</feature>
<feature type="transmembrane region" description="Helical" evidence="6">
    <location>
        <begin position="98"/>
        <end position="118"/>
    </location>
</feature>
<dbReference type="InterPro" id="IPR000620">
    <property type="entry name" value="EamA_dom"/>
</dbReference>
<feature type="transmembrane region" description="Helical" evidence="6">
    <location>
        <begin position="125"/>
        <end position="145"/>
    </location>
</feature>
<evidence type="ECO:0000256" key="5">
    <source>
        <dbReference type="ARBA" id="ARBA00023136"/>
    </source>
</evidence>
<feature type="domain" description="EamA" evidence="7">
    <location>
        <begin position="151"/>
        <end position="279"/>
    </location>
</feature>
<dbReference type="PANTHER" id="PTHR32322">
    <property type="entry name" value="INNER MEMBRANE TRANSPORTER"/>
    <property type="match status" value="1"/>
</dbReference>
<evidence type="ECO:0000256" key="4">
    <source>
        <dbReference type="ARBA" id="ARBA00022989"/>
    </source>
</evidence>
<reference evidence="9" key="1">
    <citation type="journal article" date="2019" name="Int. J. Syst. Evol. Microbiol.">
        <title>The Global Catalogue of Microorganisms (GCM) 10K type strain sequencing project: providing services to taxonomists for standard genome sequencing and annotation.</title>
        <authorList>
            <consortium name="The Broad Institute Genomics Platform"/>
            <consortium name="The Broad Institute Genome Sequencing Center for Infectious Disease"/>
            <person name="Wu L."/>
            <person name="Ma J."/>
        </authorList>
    </citation>
    <scope>NUCLEOTIDE SEQUENCE [LARGE SCALE GENOMIC DNA]</scope>
    <source>
        <strain evidence="9">CGMCC 4.5798</strain>
    </source>
</reference>
<dbReference type="Pfam" id="PF00892">
    <property type="entry name" value="EamA"/>
    <property type="match status" value="1"/>
</dbReference>
<dbReference type="PANTHER" id="PTHR32322:SF2">
    <property type="entry name" value="EAMA DOMAIN-CONTAINING PROTEIN"/>
    <property type="match status" value="1"/>
</dbReference>
<dbReference type="Proteomes" id="UP001596086">
    <property type="component" value="Unassembled WGS sequence"/>
</dbReference>
<evidence type="ECO:0000256" key="6">
    <source>
        <dbReference type="SAM" id="Phobius"/>
    </source>
</evidence>
<comment type="subcellular location">
    <subcellularLocation>
        <location evidence="1">Membrane</location>
        <topology evidence="1">Multi-pass membrane protein</topology>
    </subcellularLocation>
</comment>
<keyword evidence="5 6" id="KW-0472">Membrane</keyword>
<dbReference type="SUPFAM" id="SSF103481">
    <property type="entry name" value="Multidrug resistance efflux transporter EmrE"/>
    <property type="match status" value="2"/>
</dbReference>
<comment type="caution">
    <text evidence="8">The sequence shown here is derived from an EMBL/GenBank/DDBJ whole genome shotgun (WGS) entry which is preliminary data.</text>
</comment>
<feature type="transmembrane region" description="Helical" evidence="6">
    <location>
        <begin position="181"/>
        <end position="200"/>
    </location>
</feature>
<protein>
    <submittedName>
        <fullName evidence="8">EamA family transporter</fullName>
    </submittedName>
</protein>
<feature type="transmembrane region" description="Helical" evidence="6">
    <location>
        <begin position="267"/>
        <end position="289"/>
    </location>
</feature>
<evidence type="ECO:0000256" key="1">
    <source>
        <dbReference type="ARBA" id="ARBA00004141"/>
    </source>
</evidence>
<evidence type="ECO:0000256" key="2">
    <source>
        <dbReference type="ARBA" id="ARBA00007362"/>
    </source>
</evidence>
<sequence length="290" mass="29440">MTSQAQVQVQPGAALPVLAIAGAMVSTYAGAAFAKQLFPLVGAEGVVALRVGLSSLLLCAFTRPWRTLPSRADLPWLLLYGLALGSMNLLIYRAFARIPIGIAVSIEVMGPLAVVLLSSRRARDFVWVACAAFGLWLLLPLTTGTGALDPLGVACAAGAALCWALYIVFGKRASTAAGSGTVAWGMLAASVFIVPIGAHYAGGALLSPAVLAAGLAVAILSSAAPYTLEMIALRKLPRRVFGILVSASPAVAALAGFMVLGERLSGVQWLGIALVILACGATAASAGGAE</sequence>
<feature type="transmembrane region" description="Helical" evidence="6">
    <location>
        <begin position="206"/>
        <end position="228"/>
    </location>
</feature>
<name>A0ABW0S2W0_9BURK</name>
<dbReference type="EMBL" id="JBHSMZ010000016">
    <property type="protein sequence ID" value="MFC5550824.1"/>
    <property type="molecule type" value="Genomic_DNA"/>
</dbReference>
<evidence type="ECO:0000313" key="9">
    <source>
        <dbReference type="Proteomes" id="UP001596086"/>
    </source>
</evidence>